<dbReference type="PRINTS" id="PR00983">
    <property type="entry name" value="TRNASYNTHCYS"/>
</dbReference>
<dbReference type="RefSeq" id="WP_126041262.1">
    <property type="nucleotide sequence ID" value="NZ_CP034438.1"/>
</dbReference>
<dbReference type="InterPro" id="IPR015273">
    <property type="entry name" value="Cys-tRNA-synt_Ia_DALR"/>
</dbReference>
<evidence type="ECO:0000259" key="15">
    <source>
        <dbReference type="SMART" id="SM00840"/>
    </source>
</evidence>
<evidence type="ECO:0000313" key="16">
    <source>
        <dbReference type="EMBL" id="AZN30485.1"/>
    </source>
</evidence>
<proteinExistence type="inferred from homology"/>
<comment type="similarity">
    <text evidence="2 13">Belongs to the class-I aminoacyl-tRNA synthetase family.</text>
</comment>
<dbReference type="HAMAP" id="MF_00041">
    <property type="entry name" value="Cys_tRNA_synth"/>
    <property type="match status" value="1"/>
</dbReference>
<dbReference type="InterPro" id="IPR014729">
    <property type="entry name" value="Rossmann-like_a/b/a_fold"/>
</dbReference>
<dbReference type="KEGG" id="fsl:EJO69_09330"/>
<evidence type="ECO:0000256" key="10">
    <source>
        <dbReference type="ARBA" id="ARBA00022917"/>
    </source>
</evidence>
<dbReference type="EMBL" id="CP034438">
    <property type="protein sequence ID" value="AZN30485.1"/>
    <property type="molecule type" value="Genomic_DNA"/>
</dbReference>
<organism evidence="16 17">
    <name type="scientific">Flaviflexus salsibiostraticola</name>
    <dbReference type="NCBI Taxonomy" id="1282737"/>
    <lineage>
        <taxon>Bacteria</taxon>
        <taxon>Bacillati</taxon>
        <taxon>Actinomycetota</taxon>
        <taxon>Actinomycetes</taxon>
        <taxon>Actinomycetales</taxon>
        <taxon>Actinomycetaceae</taxon>
        <taxon>Flaviflexus</taxon>
    </lineage>
</organism>
<evidence type="ECO:0000256" key="3">
    <source>
        <dbReference type="ARBA" id="ARBA00011245"/>
    </source>
</evidence>
<sequence>MTLEIHDSAAKSQRVFEPRVPGRASIYLCGATVQGAPHIGHLRSALAFDVLTRWLTRSGYRVTTVRNVTDIDDKILAKSAEADWEWWAWAYRFEQEFAAAYRALGVLPPTYEPRATGHITDMIDLIAAIIDRGHAYVGSPGNVYFDVRSLPDYGSLTRQDLSNMSVDEEETEPDKRDPHDFALWKAPKEGEPETAAWDSPWGRGRPGWHIECSAMAGRYLGDAFDIHGGGIDLRFPHHENEQAQSHAAGRDFAKYWMHNAWVTVDGEKMSKSLGNSLIVSEILKTVPAPVLRFALTTVHYRSTVAFSPTTLSEASSNWERLSGFLARASETVGEADAARVASLTADELPTEFREAMDDDLNVSAAMAVIHDHVTKANVALGARDDVAVADAQLTIRAMLDVLGLDPRSEQWLGSSGSSNSDALAVLVQDVLDRRAQARADKDWSLADSLRDTLAEAGIIVEDSADGVRWHVKENS</sequence>
<dbReference type="GO" id="GO:0005524">
    <property type="term" value="F:ATP binding"/>
    <property type="evidence" value="ECO:0007669"/>
    <property type="project" value="UniProtKB-UniRule"/>
</dbReference>
<dbReference type="SUPFAM" id="SSF47323">
    <property type="entry name" value="Anticodon-binding domain of a subclass of class I aminoacyl-tRNA synthetases"/>
    <property type="match status" value="1"/>
</dbReference>
<feature type="binding site" evidence="13">
    <location>
        <position position="237"/>
    </location>
    <ligand>
        <name>Zn(2+)</name>
        <dbReference type="ChEBI" id="CHEBI:29105"/>
    </ligand>
</feature>
<dbReference type="InterPro" id="IPR009080">
    <property type="entry name" value="tRNAsynth_Ia_anticodon-bd"/>
</dbReference>
<dbReference type="Pfam" id="PF23493">
    <property type="entry name" value="CysS_C"/>
    <property type="match status" value="1"/>
</dbReference>
<dbReference type="GO" id="GO:0005829">
    <property type="term" value="C:cytosol"/>
    <property type="evidence" value="ECO:0007669"/>
    <property type="project" value="TreeGrafter"/>
</dbReference>
<keyword evidence="4 13" id="KW-0963">Cytoplasm</keyword>
<dbReference type="Pfam" id="PF09190">
    <property type="entry name" value="DALR_2"/>
    <property type="match status" value="1"/>
</dbReference>
<keyword evidence="5 13" id="KW-0436">Ligase</keyword>
<evidence type="ECO:0000313" key="17">
    <source>
        <dbReference type="Proteomes" id="UP000270021"/>
    </source>
</evidence>
<feature type="region of interest" description="Disordered" evidence="14">
    <location>
        <begin position="160"/>
        <end position="202"/>
    </location>
</feature>
<dbReference type="AlphaFoldDB" id="A0A3S8ZAJ0"/>
<name>A0A3S8ZAJ0_9ACTO</name>
<evidence type="ECO:0000256" key="4">
    <source>
        <dbReference type="ARBA" id="ARBA00022490"/>
    </source>
</evidence>
<dbReference type="OrthoDB" id="9815130at2"/>
<evidence type="ECO:0000256" key="1">
    <source>
        <dbReference type="ARBA" id="ARBA00004496"/>
    </source>
</evidence>
<gene>
    <name evidence="13" type="primary">cysS</name>
    <name evidence="16" type="ORF">EJO69_09330</name>
</gene>
<keyword evidence="6 13" id="KW-0479">Metal-binding</keyword>
<protein>
    <recommendedName>
        <fullName evidence="13">Cysteine--tRNA ligase</fullName>
        <ecNumber evidence="13">6.1.1.16</ecNumber>
    </recommendedName>
    <alternativeName>
        <fullName evidence="13">Cysteinyl-tRNA synthetase</fullName>
        <shortName evidence="13">CysRS</shortName>
    </alternativeName>
</protein>
<comment type="cofactor">
    <cofactor evidence="13">
        <name>Zn(2+)</name>
        <dbReference type="ChEBI" id="CHEBI:29105"/>
    </cofactor>
    <text evidence="13">Binds 1 zinc ion per subunit.</text>
</comment>
<feature type="binding site" evidence="13">
    <location>
        <position position="271"/>
    </location>
    <ligand>
        <name>ATP</name>
        <dbReference type="ChEBI" id="CHEBI:30616"/>
    </ligand>
</feature>
<feature type="binding site" evidence="13">
    <location>
        <position position="241"/>
    </location>
    <ligand>
        <name>Zn(2+)</name>
        <dbReference type="ChEBI" id="CHEBI:29105"/>
    </ligand>
</feature>
<keyword evidence="7 13" id="KW-0547">Nucleotide-binding</keyword>
<dbReference type="FunFam" id="3.40.50.620:FF:000068">
    <property type="entry name" value="Cysteine--tRNA ligase"/>
    <property type="match status" value="1"/>
</dbReference>
<feature type="short sequence motif" description="'KMSKS' region" evidence="13">
    <location>
        <begin position="268"/>
        <end position="272"/>
    </location>
</feature>
<dbReference type="Gene3D" id="3.40.50.620">
    <property type="entry name" value="HUPs"/>
    <property type="match status" value="1"/>
</dbReference>
<evidence type="ECO:0000256" key="14">
    <source>
        <dbReference type="SAM" id="MobiDB-lite"/>
    </source>
</evidence>
<dbReference type="Proteomes" id="UP000270021">
    <property type="component" value="Chromosome"/>
</dbReference>
<dbReference type="InterPro" id="IPR056411">
    <property type="entry name" value="CysS_C"/>
</dbReference>
<evidence type="ECO:0000256" key="7">
    <source>
        <dbReference type="ARBA" id="ARBA00022741"/>
    </source>
</evidence>
<dbReference type="PANTHER" id="PTHR10890:SF30">
    <property type="entry name" value="CYSTEINE--TRNA LIGASE"/>
    <property type="match status" value="1"/>
</dbReference>
<evidence type="ECO:0000256" key="9">
    <source>
        <dbReference type="ARBA" id="ARBA00022840"/>
    </source>
</evidence>
<comment type="subunit">
    <text evidence="3 13">Monomer.</text>
</comment>
<feature type="compositionally biased region" description="Basic and acidic residues" evidence="14">
    <location>
        <begin position="173"/>
        <end position="191"/>
    </location>
</feature>
<feature type="short sequence motif" description="'HIGH' region" evidence="13">
    <location>
        <begin position="31"/>
        <end position="41"/>
    </location>
</feature>
<dbReference type="SUPFAM" id="SSF52374">
    <property type="entry name" value="Nucleotidylyl transferase"/>
    <property type="match status" value="1"/>
</dbReference>
<accession>A0A3S8ZAJ0</accession>
<dbReference type="InterPro" id="IPR032678">
    <property type="entry name" value="tRNA-synt_1_cat_dom"/>
</dbReference>
<evidence type="ECO:0000256" key="11">
    <source>
        <dbReference type="ARBA" id="ARBA00023146"/>
    </source>
</evidence>
<feature type="binding site" evidence="13">
    <location>
        <position position="212"/>
    </location>
    <ligand>
        <name>Zn(2+)</name>
        <dbReference type="ChEBI" id="CHEBI:29105"/>
    </ligand>
</feature>
<keyword evidence="9 13" id="KW-0067">ATP-binding</keyword>
<dbReference type="SMART" id="SM00840">
    <property type="entry name" value="DALR_2"/>
    <property type="match status" value="1"/>
</dbReference>
<dbReference type="EC" id="6.1.1.16" evidence="13"/>
<dbReference type="InterPro" id="IPR024909">
    <property type="entry name" value="Cys-tRNA/MSH_ligase"/>
</dbReference>
<comment type="catalytic activity">
    <reaction evidence="12 13">
        <text>tRNA(Cys) + L-cysteine + ATP = L-cysteinyl-tRNA(Cys) + AMP + diphosphate</text>
        <dbReference type="Rhea" id="RHEA:17773"/>
        <dbReference type="Rhea" id="RHEA-COMP:9661"/>
        <dbReference type="Rhea" id="RHEA-COMP:9679"/>
        <dbReference type="ChEBI" id="CHEBI:30616"/>
        <dbReference type="ChEBI" id="CHEBI:33019"/>
        <dbReference type="ChEBI" id="CHEBI:35235"/>
        <dbReference type="ChEBI" id="CHEBI:78442"/>
        <dbReference type="ChEBI" id="CHEBI:78517"/>
        <dbReference type="ChEBI" id="CHEBI:456215"/>
        <dbReference type="EC" id="6.1.1.16"/>
    </reaction>
</comment>
<dbReference type="Pfam" id="PF01406">
    <property type="entry name" value="tRNA-synt_1e"/>
    <property type="match status" value="1"/>
</dbReference>
<dbReference type="GO" id="GO:0008270">
    <property type="term" value="F:zinc ion binding"/>
    <property type="evidence" value="ECO:0007669"/>
    <property type="project" value="UniProtKB-UniRule"/>
</dbReference>
<evidence type="ECO:0000256" key="5">
    <source>
        <dbReference type="ARBA" id="ARBA00022598"/>
    </source>
</evidence>
<keyword evidence="10 13" id="KW-0648">Protein biosynthesis</keyword>
<comment type="subcellular location">
    <subcellularLocation>
        <location evidence="1 13">Cytoplasm</location>
    </subcellularLocation>
</comment>
<feature type="binding site" evidence="13">
    <location>
        <position position="29"/>
    </location>
    <ligand>
        <name>Zn(2+)</name>
        <dbReference type="ChEBI" id="CHEBI:29105"/>
    </ligand>
</feature>
<evidence type="ECO:0000256" key="6">
    <source>
        <dbReference type="ARBA" id="ARBA00022723"/>
    </source>
</evidence>
<feature type="domain" description="Cysteinyl-tRNA synthetase class Ia DALR" evidence="15">
    <location>
        <begin position="351"/>
        <end position="412"/>
    </location>
</feature>
<evidence type="ECO:0000256" key="12">
    <source>
        <dbReference type="ARBA" id="ARBA00047398"/>
    </source>
</evidence>
<evidence type="ECO:0000256" key="13">
    <source>
        <dbReference type="HAMAP-Rule" id="MF_00041"/>
    </source>
</evidence>
<keyword evidence="17" id="KW-1185">Reference proteome</keyword>
<dbReference type="NCBIfam" id="TIGR00435">
    <property type="entry name" value="cysS"/>
    <property type="match status" value="1"/>
</dbReference>
<dbReference type="GO" id="GO:0006423">
    <property type="term" value="P:cysteinyl-tRNA aminoacylation"/>
    <property type="evidence" value="ECO:0007669"/>
    <property type="project" value="UniProtKB-UniRule"/>
</dbReference>
<evidence type="ECO:0000256" key="8">
    <source>
        <dbReference type="ARBA" id="ARBA00022833"/>
    </source>
</evidence>
<dbReference type="CDD" id="cd00672">
    <property type="entry name" value="CysRS_core"/>
    <property type="match status" value="1"/>
</dbReference>
<dbReference type="Gene3D" id="1.20.120.1910">
    <property type="entry name" value="Cysteine-tRNA ligase, C-terminal anti-codon recognition domain"/>
    <property type="match status" value="1"/>
</dbReference>
<evidence type="ECO:0000256" key="2">
    <source>
        <dbReference type="ARBA" id="ARBA00005594"/>
    </source>
</evidence>
<keyword evidence="11 13" id="KW-0030">Aminoacyl-tRNA synthetase</keyword>
<dbReference type="InterPro" id="IPR015803">
    <property type="entry name" value="Cys-tRNA-ligase"/>
</dbReference>
<reference evidence="16 17" key="1">
    <citation type="submission" date="2018-12" db="EMBL/GenBank/DDBJ databases">
        <title>Complete genome sequence of Flaviflexus salsibiostraticola KCTC 33148.</title>
        <authorList>
            <person name="Bae J.-W."/>
        </authorList>
    </citation>
    <scope>NUCLEOTIDE SEQUENCE [LARGE SCALE GENOMIC DNA]</scope>
    <source>
        <strain evidence="16 17">KCTC 33148</strain>
    </source>
</reference>
<dbReference type="GO" id="GO:0004817">
    <property type="term" value="F:cysteine-tRNA ligase activity"/>
    <property type="evidence" value="ECO:0007669"/>
    <property type="project" value="UniProtKB-UniRule"/>
</dbReference>
<dbReference type="PANTHER" id="PTHR10890">
    <property type="entry name" value="CYSTEINYL-TRNA SYNTHETASE"/>
    <property type="match status" value="1"/>
</dbReference>
<keyword evidence="8 13" id="KW-0862">Zinc</keyword>